<reference evidence="1 2" key="1">
    <citation type="submission" date="2017-06" db="EMBL/GenBank/DDBJ databases">
        <authorList>
            <person name="Kim H.J."/>
            <person name="Triplett B.A."/>
        </authorList>
    </citation>
    <scope>NUCLEOTIDE SEQUENCE [LARGE SCALE GENOMIC DNA]</scope>
    <source>
        <strain evidence="1">FRACA_ARgP5</strain>
    </source>
</reference>
<dbReference type="Proteomes" id="UP000234331">
    <property type="component" value="Unassembled WGS sequence"/>
</dbReference>
<accession>A0A2I2KL61</accession>
<dbReference type="InterPro" id="IPR032716">
    <property type="entry name" value="ACC_epsilon"/>
</dbReference>
<dbReference type="GO" id="GO:0003989">
    <property type="term" value="F:acetyl-CoA carboxylase activity"/>
    <property type="evidence" value="ECO:0007669"/>
    <property type="project" value="InterPro"/>
</dbReference>
<dbReference type="AlphaFoldDB" id="A0A2I2KL61"/>
<evidence type="ECO:0008006" key="3">
    <source>
        <dbReference type="Google" id="ProtNLM"/>
    </source>
</evidence>
<sequence>MAQDDGGQNERPRLRLIRGNATAEEIAAVVAVFAARSAPVADTARPARSPWAEPTHALRGPLQVGVGAWRRSGMSPGTRTRAGW</sequence>
<dbReference type="OrthoDB" id="4300992at2"/>
<keyword evidence="2" id="KW-1185">Reference proteome</keyword>
<name>A0A2I2KL61_9ACTN</name>
<evidence type="ECO:0000313" key="2">
    <source>
        <dbReference type="Proteomes" id="UP000234331"/>
    </source>
</evidence>
<dbReference type="GO" id="GO:0004658">
    <property type="term" value="F:propionyl-CoA carboxylase activity"/>
    <property type="evidence" value="ECO:0007669"/>
    <property type="project" value="InterPro"/>
</dbReference>
<dbReference type="EMBL" id="FZMO01000045">
    <property type="protein sequence ID" value="SNQ46395.1"/>
    <property type="molecule type" value="Genomic_DNA"/>
</dbReference>
<gene>
    <name evidence="1" type="ORF">FRACA_1390011</name>
</gene>
<evidence type="ECO:0000313" key="1">
    <source>
        <dbReference type="EMBL" id="SNQ46395.1"/>
    </source>
</evidence>
<organism evidence="1 2">
    <name type="scientific">Frankia canadensis</name>
    <dbReference type="NCBI Taxonomy" id="1836972"/>
    <lineage>
        <taxon>Bacteria</taxon>
        <taxon>Bacillati</taxon>
        <taxon>Actinomycetota</taxon>
        <taxon>Actinomycetes</taxon>
        <taxon>Frankiales</taxon>
        <taxon>Frankiaceae</taxon>
        <taxon>Frankia</taxon>
    </lineage>
</organism>
<dbReference type="Pfam" id="PF13822">
    <property type="entry name" value="ACC_epsilon"/>
    <property type="match status" value="1"/>
</dbReference>
<proteinExistence type="predicted"/>
<protein>
    <recommendedName>
        <fullName evidence="3">Acyl-CoA carboxylase epsilon subunit</fullName>
    </recommendedName>
</protein>